<dbReference type="InterPro" id="IPR027417">
    <property type="entry name" value="P-loop_NTPase"/>
</dbReference>
<keyword evidence="6" id="KW-0963">Cytoplasm</keyword>
<evidence type="ECO:0000256" key="4">
    <source>
        <dbReference type="ARBA" id="ARBA00023054"/>
    </source>
</evidence>
<feature type="coiled-coil region" evidence="8">
    <location>
        <begin position="1369"/>
        <end position="1494"/>
    </location>
</feature>
<dbReference type="SUPFAM" id="SSF52540">
    <property type="entry name" value="P-loop containing nucleoside triphosphate hydrolases"/>
    <property type="match status" value="1"/>
</dbReference>
<feature type="coiled-coil region" evidence="8">
    <location>
        <begin position="1519"/>
        <end position="1567"/>
    </location>
</feature>
<feature type="region of interest" description="Disordered" evidence="9">
    <location>
        <begin position="1914"/>
        <end position="1940"/>
    </location>
</feature>
<organism evidence="11 12">
    <name type="scientific">Rhynchophorus ferrugineus</name>
    <name type="common">Red palm weevil</name>
    <name type="synonym">Curculio ferrugineus</name>
    <dbReference type="NCBI Taxonomy" id="354439"/>
    <lineage>
        <taxon>Eukaryota</taxon>
        <taxon>Metazoa</taxon>
        <taxon>Ecdysozoa</taxon>
        <taxon>Arthropoda</taxon>
        <taxon>Hexapoda</taxon>
        <taxon>Insecta</taxon>
        <taxon>Pterygota</taxon>
        <taxon>Neoptera</taxon>
        <taxon>Endopterygota</taxon>
        <taxon>Coleoptera</taxon>
        <taxon>Polyphaga</taxon>
        <taxon>Cucujiformia</taxon>
        <taxon>Curculionidae</taxon>
        <taxon>Dryophthorinae</taxon>
        <taxon>Rhynchophorus</taxon>
    </lineage>
</organism>
<dbReference type="Gene3D" id="3.40.850.10">
    <property type="entry name" value="Kinesin motor domain"/>
    <property type="match status" value="1"/>
</dbReference>
<evidence type="ECO:0000256" key="8">
    <source>
        <dbReference type="SAM" id="Coils"/>
    </source>
</evidence>
<sequence length="2178" mass="253512">MSATNIQIAVKIRPLIERELKEKTEALWEIQENSVVQVDYVQNCYSFDHIFDQHKTNKDVYDNVVNPLVISCLHGINSTIFAYGQTSSGKTHTILGSKNNPGIINYAIEDIFKYIEENLTKNFLLRCSYLEIYNEKINDLLDVDAKDIKIREDCYQGVHVAVKEEVIREKEELFILMKKGMKIRKIGCTDMNERSSRSHTIFKLIIQAQSKDSEGSYTESSLSLVDLAGSERVGQMNLKGERQAEGVLINKSLTTLGLVIRKLSENEQFINYRDSKLTRLLQHSLGGNSRTLIICTITPAALDETKSTLEFAQRAKYVKNRPVINEKVTDKDQLKQYARLCQDYKLQIDQLSLERLEKEKTINTLRDKIHNIELFSAVTLEKDLKINKALPRRHTMGHYRPLKSSSLKVSSGVSYTLDESSDEDDSHKQETTPSKTLRVQKELLEESYESLKCFTNYEKQFLSECDEIKELRDLANRLREENISLNQHIIKEREMKIKSMESHRDIYENLIFLKSVLEGNTPKGTPRKSLQTIIEEEQLDIFGDTSEVTEVQDWLRGITEDKIISRTEDIVIKDEGERVAIMEDNAKLKSQIEAIHNKLNEKELIEAHLNSKLSSLEKQIQEKDSCIESLKLSIKQEKDTKEVELDILNNRLKKLCDYKEEMHKKLSEIQVENEKCVDKKEYDLINFQHVELQMKHNDLEKEYKILQELNQSHLMQINKIQEMHKDLEIQVETLKLNSELLDEAKKEISDLKQVVKTEAEAAVSYEDELLKLKSEYSEMQQNQHIIDQRNSELLKQLEEAAAENSTLQSKLALHENIISDFEDMKVQNNNYKIMIDELHKEMNKLKENITVSTTNFCNQQSLNLELQAKMSEYVTEITNLKEDAIELKNVKECLNKKTIEHDNLLKSLESILSEKQEIQEKYHNLENEKENLNKDFIEMKTLKDNKNQENLNLLQELNNMKEFALEFEQKEKCYKQNVIRLENKMSSLESLNEQRLINLNEKIKGLEEQNSNLNQQIAAMTEEVETSKSTIILLREKLEEIQELNTALEDQNRNILEEKKNIELRKQEYDKVKNEITDLYDEIKMVKDNFSKADTDCKFYIESNKDLQNQLSELTNKLQNLTSDLTESKAELEKINMEKDNIEKENYRLIEENEEINDVQQFQDKLIELGLLEENKKLDQILATKNDECDEYSELNKDLDKVSQLLCKVSSMTDETCDINNLKVSSMTDETCDLNLNNLEVELDEALNNISLAKDKLKKIEDLKLSLDQQECNLFRDFKVLTEIIETTNQKAREDQHMFDIQLNDETLRLQKENSWKESCLQKENSLKECLDSITADFNILSIENLQLRGQLSELQVQISIMKSDSSELKITKDHLTQLNNDYKSLQASIKSLEEQKEAVQELNKCLEGEITEKVTKLEEQSNELQILSKDNDKLKLELIELTQKYDAINNDYNNKTEELNSVVSTTNDLKVENMELKDQNSSLHYEVNSLKAEITELVNAADASDMKSTENTMLKESLLTMEEEKLKLEQSYKELEEEKAGMLERLLKLQNDIDERDSEIIKYNEEISKLNKSLKVETTEMFKLREQNEKLNNVLQSSDSKDMQIVELTQQIKTLTDDYESRVKSLNDKALMLQCKVDDLEEAIRLKTLEFSELIDVKNKEVLKLTEQSSNLTNHYESKTNELNKIISTKQNIISKLEESLALQDKDYTNLIQNKDLEILCLNTELKKYSDYEYKNKEWLRLSAAEKSSTSVECGKKEKLIHDLQNQIRSLETDQKQLNKLLGKNTKQLIDKNVAIANLKAEVDKIIKEKTDLEAQYNHLLKEYSSLQEKSKKNQDYFKKIQNEETALELKVDEQNRLLTGFEKLEQNLEEKENRSKNLENDFDKKPKNIGSDDSLRKNIADNVLKEKHIARLSDESRPLSPNEIRRIKRQSLHDQRRGLDFSSSESLEYANSDCAFSEDDVRPSSVNDQDRDRSKSKECVYCKTLQCLVDKIREEKEMLSKELNSVTEKNVALDEENEDMLKVIRELELKQYELFEELQSYIGSDDGKKTNQADLLRKKEELESELLKKEKIISGCKDKIVDLECDILQSGHKHESIERDLRMKISELQCKIRKSPLSVADKQTQAECDLNEKYKHMKALAILRKEEGNYLRAQLNLPPNCPVLPKDVQSNLKKPQ</sequence>
<dbReference type="InterPro" id="IPR001752">
    <property type="entry name" value="Kinesin_motor_dom"/>
</dbReference>
<evidence type="ECO:0000256" key="3">
    <source>
        <dbReference type="ARBA" id="ARBA00022840"/>
    </source>
</evidence>
<comment type="subcellular location">
    <subcellularLocation>
        <location evidence="1">Cytoplasm</location>
        <location evidence="1">Cytoskeleton</location>
    </subcellularLocation>
</comment>
<feature type="coiled-coil region" evidence="8">
    <location>
        <begin position="689"/>
        <end position="1159"/>
    </location>
</feature>
<keyword evidence="6" id="KW-0206">Cytoskeleton</keyword>
<dbReference type="InterPro" id="IPR019821">
    <property type="entry name" value="Kinesin_motor_CS"/>
</dbReference>
<dbReference type="Proteomes" id="UP000625711">
    <property type="component" value="Unassembled WGS sequence"/>
</dbReference>
<keyword evidence="12" id="KW-1185">Reference proteome</keyword>
<keyword evidence="2 7" id="KW-0547">Nucleotide-binding</keyword>
<keyword evidence="3 7" id="KW-0067">ATP-binding</keyword>
<dbReference type="PROSITE" id="PS00411">
    <property type="entry name" value="KINESIN_MOTOR_1"/>
    <property type="match status" value="1"/>
</dbReference>
<dbReference type="GO" id="GO:0003777">
    <property type="term" value="F:microtubule motor activity"/>
    <property type="evidence" value="ECO:0007669"/>
    <property type="project" value="InterPro"/>
</dbReference>
<dbReference type="InterPro" id="IPR036961">
    <property type="entry name" value="Kinesin_motor_dom_sf"/>
</dbReference>
<gene>
    <name evidence="11" type="ORF">GWI33_017446</name>
</gene>
<feature type="coiled-coil region" evidence="8">
    <location>
        <begin position="334"/>
        <end position="368"/>
    </location>
</feature>
<evidence type="ECO:0000256" key="6">
    <source>
        <dbReference type="ARBA" id="ARBA00023212"/>
    </source>
</evidence>
<dbReference type="GO" id="GO:0005524">
    <property type="term" value="F:ATP binding"/>
    <property type="evidence" value="ECO:0007669"/>
    <property type="project" value="UniProtKB-UniRule"/>
</dbReference>
<dbReference type="SMART" id="SM00129">
    <property type="entry name" value="KISc"/>
    <property type="match status" value="1"/>
</dbReference>
<feature type="region of interest" description="Disordered" evidence="9">
    <location>
        <begin position="1870"/>
        <end position="1896"/>
    </location>
</feature>
<dbReference type="PANTHER" id="PTHR47968">
    <property type="entry name" value="CENTROMERE PROTEIN E"/>
    <property type="match status" value="1"/>
</dbReference>
<evidence type="ECO:0000256" key="9">
    <source>
        <dbReference type="SAM" id="MobiDB-lite"/>
    </source>
</evidence>
<name>A0A834HW25_RHYFE</name>
<dbReference type="GO" id="GO:0008017">
    <property type="term" value="F:microtubule binding"/>
    <property type="evidence" value="ECO:0007669"/>
    <property type="project" value="InterPro"/>
</dbReference>
<evidence type="ECO:0000313" key="12">
    <source>
        <dbReference type="Proteomes" id="UP000625711"/>
    </source>
</evidence>
<dbReference type="GO" id="GO:0000278">
    <property type="term" value="P:mitotic cell cycle"/>
    <property type="evidence" value="ECO:0007669"/>
    <property type="project" value="TreeGrafter"/>
</dbReference>
<keyword evidence="5 7" id="KW-0505">Motor protein</keyword>
<evidence type="ECO:0000256" key="2">
    <source>
        <dbReference type="ARBA" id="ARBA00022741"/>
    </source>
</evidence>
<keyword evidence="4 8" id="KW-0175">Coiled coil</keyword>
<feature type="compositionally biased region" description="Basic and acidic residues" evidence="9">
    <location>
        <begin position="1870"/>
        <end position="1888"/>
    </location>
</feature>
<protein>
    <recommendedName>
        <fullName evidence="10">Kinesin motor domain-containing protein</fullName>
    </recommendedName>
</protein>
<evidence type="ECO:0000256" key="1">
    <source>
        <dbReference type="ARBA" id="ARBA00004245"/>
    </source>
</evidence>
<dbReference type="GO" id="GO:0007018">
    <property type="term" value="P:microtubule-based movement"/>
    <property type="evidence" value="ECO:0007669"/>
    <property type="project" value="InterPro"/>
</dbReference>
<reference evidence="11" key="1">
    <citation type="submission" date="2020-08" db="EMBL/GenBank/DDBJ databases">
        <title>Genome sequencing and assembly of the red palm weevil Rhynchophorus ferrugineus.</title>
        <authorList>
            <person name="Dias G.B."/>
            <person name="Bergman C.M."/>
            <person name="Manee M."/>
        </authorList>
    </citation>
    <scope>NUCLEOTIDE SEQUENCE</scope>
    <source>
        <strain evidence="11">AA-2017</strain>
        <tissue evidence="11">Whole larva</tissue>
    </source>
</reference>
<evidence type="ECO:0000259" key="10">
    <source>
        <dbReference type="PROSITE" id="PS50067"/>
    </source>
</evidence>
<dbReference type="Pfam" id="PF00225">
    <property type="entry name" value="Kinesin"/>
    <property type="match status" value="1"/>
</dbReference>
<dbReference type="PRINTS" id="PR00380">
    <property type="entry name" value="KINESINHEAVY"/>
</dbReference>
<feature type="binding site" evidence="7">
    <location>
        <begin position="84"/>
        <end position="91"/>
    </location>
    <ligand>
        <name>ATP</name>
        <dbReference type="ChEBI" id="CHEBI:30616"/>
    </ligand>
</feature>
<comment type="caution">
    <text evidence="11">The sequence shown here is derived from an EMBL/GenBank/DDBJ whole genome shotgun (WGS) entry which is preliminary data.</text>
</comment>
<accession>A0A834HW25</accession>
<dbReference type="OrthoDB" id="6781984at2759"/>
<dbReference type="PANTHER" id="PTHR47968:SF75">
    <property type="entry name" value="CENTROMERE-ASSOCIATED PROTEIN E"/>
    <property type="match status" value="1"/>
</dbReference>
<proteinExistence type="inferred from homology"/>
<dbReference type="EMBL" id="JAACXV010014220">
    <property type="protein sequence ID" value="KAF7269555.1"/>
    <property type="molecule type" value="Genomic_DNA"/>
</dbReference>
<evidence type="ECO:0000313" key="11">
    <source>
        <dbReference type="EMBL" id="KAF7269555.1"/>
    </source>
</evidence>
<dbReference type="FunFam" id="3.40.850.10:FF:000177">
    <property type="entry name" value="Kinesin-like protein"/>
    <property type="match status" value="1"/>
</dbReference>
<feature type="domain" description="Kinesin motor" evidence="10">
    <location>
        <begin position="5"/>
        <end position="318"/>
    </location>
</feature>
<feature type="coiled-coil region" evidence="8">
    <location>
        <begin position="1984"/>
        <end position="2081"/>
    </location>
</feature>
<feature type="coiled-coil region" evidence="8">
    <location>
        <begin position="1236"/>
        <end position="1273"/>
    </location>
</feature>
<evidence type="ECO:0000256" key="5">
    <source>
        <dbReference type="ARBA" id="ARBA00023175"/>
    </source>
</evidence>
<dbReference type="GO" id="GO:0005874">
    <property type="term" value="C:microtubule"/>
    <property type="evidence" value="ECO:0007669"/>
    <property type="project" value="TreeGrafter"/>
</dbReference>
<feature type="region of interest" description="Disordered" evidence="9">
    <location>
        <begin position="416"/>
        <end position="438"/>
    </location>
</feature>
<dbReference type="PROSITE" id="PS50067">
    <property type="entry name" value="KINESIN_MOTOR_2"/>
    <property type="match status" value="1"/>
</dbReference>
<dbReference type="InterPro" id="IPR027640">
    <property type="entry name" value="Kinesin-like_fam"/>
</dbReference>
<evidence type="ECO:0000256" key="7">
    <source>
        <dbReference type="PROSITE-ProRule" id="PRU00283"/>
    </source>
</evidence>
<comment type="similarity">
    <text evidence="7">Belongs to the TRAFAC class myosin-kinesin ATPase superfamily. Kinesin family.</text>
</comment>